<dbReference type="SUPFAM" id="SSF52540">
    <property type="entry name" value="P-loop containing nucleoside triphosphate hydrolases"/>
    <property type="match status" value="1"/>
</dbReference>
<reference evidence="4" key="1">
    <citation type="submission" date="2023-07" db="EMBL/GenBank/DDBJ databases">
        <title>Draft genome sequence of Agarivorans aestuarii strain ZMCS4, a CAZymes producing bacteria isolated from the marine brown algae Clodostephus spongiosus.</title>
        <authorList>
            <person name="Lorente B."/>
            <person name="Cabral C."/>
            <person name="Frias J."/>
            <person name="Faria J."/>
            <person name="Toubarro D."/>
        </authorList>
    </citation>
    <scope>NUCLEOTIDE SEQUENCE [LARGE SCALE GENOMIC DNA]</scope>
    <source>
        <strain evidence="4">ZMCS4</strain>
    </source>
</reference>
<dbReference type="PROSITE" id="PS51724">
    <property type="entry name" value="SPOR"/>
    <property type="match status" value="1"/>
</dbReference>
<dbReference type="Gene3D" id="3.30.70.1070">
    <property type="entry name" value="Sporulation related repeat"/>
    <property type="match status" value="1"/>
</dbReference>
<dbReference type="Proteomes" id="UP001310248">
    <property type="component" value="Unassembled WGS sequence"/>
</dbReference>
<proteinExistence type="predicted"/>
<organism evidence="3 4">
    <name type="scientific">Agarivorans aestuarii</name>
    <dbReference type="NCBI Taxonomy" id="1563703"/>
    <lineage>
        <taxon>Bacteria</taxon>
        <taxon>Pseudomonadati</taxon>
        <taxon>Pseudomonadota</taxon>
        <taxon>Gammaproteobacteria</taxon>
        <taxon>Alteromonadales</taxon>
        <taxon>Alteromonadaceae</taxon>
        <taxon>Agarivorans</taxon>
    </lineage>
</organism>
<feature type="region of interest" description="Disordered" evidence="1">
    <location>
        <begin position="283"/>
        <end position="323"/>
    </location>
</feature>
<dbReference type="PANTHER" id="PTHR35894">
    <property type="entry name" value="GENERAL SECRETION PATHWAY PROTEIN A-RELATED"/>
    <property type="match status" value="1"/>
</dbReference>
<dbReference type="EMBL" id="JAYDYW010000021">
    <property type="protein sequence ID" value="MEE1676324.1"/>
    <property type="molecule type" value="Genomic_DNA"/>
</dbReference>
<dbReference type="Pfam" id="PF13401">
    <property type="entry name" value="AAA_22"/>
    <property type="match status" value="1"/>
</dbReference>
<reference evidence="3 4" key="2">
    <citation type="submission" date="2023-12" db="EMBL/GenBank/DDBJ databases">
        <authorList>
            <consortium name="Cladostephus spongiosus"/>
            <person name="Lorente B."/>
            <person name="Cabral C."/>
            <person name="Frias J."/>
            <person name="Faria J."/>
            <person name="Toubarro D."/>
        </authorList>
    </citation>
    <scope>NUCLEOTIDE SEQUENCE [LARGE SCALE GENOMIC DNA]</scope>
    <source>
        <strain evidence="3 4">ZMCS4</strain>
    </source>
</reference>
<gene>
    <name evidence="3" type="ORF">SNR37_001934</name>
</gene>
<accession>A0ABU7GB56</accession>
<dbReference type="InterPro" id="IPR007730">
    <property type="entry name" value="SPOR-like_dom"/>
</dbReference>
<evidence type="ECO:0000259" key="2">
    <source>
        <dbReference type="PROSITE" id="PS51724"/>
    </source>
</evidence>
<dbReference type="InterPro" id="IPR052026">
    <property type="entry name" value="ExeA_AAA_ATPase_DNA-bind"/>
</dbReference>
<evidence type="ECO:0000256" key="1">
    <source>
        <dbReference type="SAM" id="MobiDB-lite"/>
    </source>
</evidence>
<dbReference type="InterPro" id="IPR027417">
    <property type="entry name" value="P-loop_NTPase"/>
</dbReference>
<evidence type="ECO:0000313" key="4">
    <source>
        <dbReference type="Proteomes" id="UP001310248"/>
    </source>
</evidence>
<name>A0ABU7GB56_9ALTE</name>
<feature type="compositionally biased region" description="Low complexity" evidence="1">
    <location>
        <begin position="287"/>
        <end position="315"/>
    </location>
</feature>
<dbReference type="SUPFAM" id="SSF110997">
    <property type="entry name" value="Sporulation related repeat"/>
    <property type="match status" value="1"/>
</dbReference>
<dbReference type="RefSeq" id="WP_329776993.1">
    <property type="nucleotide sequence ID" value="NZ_JAYDYW010000021.1"/>
</dbReference>
<dbReference type="Pfam" id="PF05036">
    <property type="entry name" value="SPOR"/>
    <property type="match status" value="1"/>
</dbReference>
<feature type="domain" description="SPOR" evidence="2">
    <location>
        <begin position="406"/>
        <end position="487"/>
    </location>
</feature>
<dbReference type="InterPro" id="IPR036680">
    <property type="entry name" value="SPOR-like_sf"/>
</dbReference>
<comment type="caution">
    <text evidence="3">The sequence shown here is derived from an EMBL/GenBank/DDBJ whole genome shotgun (WGS) entry which is preliminary data.</text>
</comment>
<dbReference type="Gene3D" id="3.40.50.300">
    <property type="entry name" value="P-loop containing nucleotide triphosphate hydrolases"/>
    <property type="match status" value="1"/>
</dbReference>
<dbReference type="PANTHER" id="PTHR35894:SF1">
    <property type="entry name" value="PHOSPHORIBULOKINASE _ URIDINE KINASE FAMILY"/>
    <property type="match status" value="1"/>
</dbReference>
<keyword evidence="4" id="KW-1185">Reference proteome</keyword>
<protein>
    <submittedName>
        <fullName evidence="3">AAA family ATPase</fullName>
    </submittedName>
</protein>
<dbReference type="InterPro" id="IPR049945">
    <property type="entry name" value="AAA_22"/>
</dbReference>
<evidence type="ECO:0000313" key="3">
    <source>
        <dbReference type="EMBL" id="MEE1676324.1"/>
    </source>
</evidence>
<sequence length="492" mass="54437">MVEVRRDAEFAQLQSQLRLRDRLITQIRFSAKLICVNGEAGAGKSSMANSLLESAPFANHALVSAASEQDGRLRRDLLQQLLKDPLFNQDDPLFDSFQRNVKETSAPLIIIIDAAHNVSGDLLNELVEFYQHYNQLYQHDLSLILFAESSSSFNAQLDALSNQVLYFDVPPLNSTESFELASLLFNRAEYVAEFENQQAIEQHIASAKGNPRLIYQFVDQIVTGDIPMAEASAPNRSKLYIVIAVVLCAVVAGLLVQVINDWGGNDQGDDSRIALALMEEPTLANGSSPSQSAANASQQNSPDFAASSSEAETAELPSQDLPKELDIATQSSESELRVVVEDDVVNKLLAEQSQPAEDTELVAQIQDSGNLLAEPEAELSADKAPKEISQEEVPIKVTNVKALLDAKPSKRYTLQLMALNNREKAQQFVSARQWAHDVWVYRSSANPNVPYKIIYGDFATREEAQAARNSLKQQNLDSLIKQFKQVQFELTQ</sequence>